<dbReference type="PANTHER" id="PTHR37528:SF1">
    <property type="entry name" value="UPF0149 PROTEIN YGFB"/>
    <property type="match status" value="1"/>
</dbReference>
<dbReference type="Proteomes" id="UP000295293">
    <property type="component" value="Unassembled WGS sequence"/>
</dbReference>
<evidence type="ECO:0008006" key="4">
    <source>
        <dbReference type="Google" id="ProtNLM"/>
    </source>
</evidence>
<dbReference type="PANTHER" id="PTHR37528">
    <property type="entry name" value="UPF0149 PROTEIN YGFB"/>
    <property type="match status" value="1"/>
</dbReference>
<gene>
    <name evidence="2" type="ORF">DFR29_101495</name>
</gene>
<organism evidence="2 3">
    <name type="scientific">Tahibacter aquaticus</name>
    <dbReference type="NCBI Taxonomy" id="520092"/>
    <lineage>
        <taxon>Bacteria</taxon>
        <taxon>Pseudomonadati</taxon>
        <taxon>Pseudomonadota</taxon>
        <taxon>Gammaproteobacteria</taxon>
        <taxon>Lysobacterales</taxon>
        <taxon>Rhodanobacteraceae</taxon>
        <taxon>Tahibacter</taxon>
    </lineage>
</organism>
<proteinExistence type="inferred from homology"/>
<dbReference type="Pfam" id="PF03695">
    <property type="entry name" value="UPF0149"/>
    <property type="match status" value="1"/>
</dbReference>
<dbReference type="AlphaFoldDB" id="A0A4R6ZAB0"/>
<dbReference type="NCBIfam" id="TIGR02292">
    <property type="entry name" value="ygfB_yecA"/>
    <property type="match status" value="1"/>
</dbReference>
<evidence type="ECO:0000313" key="2">
    <source>
        <dbReference type="EMBL" id="TDR48871.1"/>
    </source>
</evidence>
<accession>A0A4R6ZAB0</accession>
<dbReference type="SUPFAM" id="SSF101327">
    <property type="entry name" value="YgfB-like"/>
    <property type="match status" value="1"/>
</dbReference>
<comment type="caution">
    <text evidence="2">The sequence shown here is derived from an EMBL/GenBank/DDBJ whole genome shotgun (WGS) entry which is preliminary data.</text>
</comment>
<keyword evidence="3" id="KW-1185">Reference proteome</keyword>
<dbReference type="GO" id="GO:0005829">
    <property type="term" value="C:cytosol"/>
    <property type="evidence" value="ECO:0007669"/>
    <property type="project" value="TreeGrafter"/>
</dbReference>
<dbReference type="InterPro" id="IPR011978">
    <property type="entry name" value="YgfB-like"/>
</dbReference>
<dbReference type="EMBL" id="SNZH01000001">
    <property type="protein sequence ID" value="TDR48871.1"/>
    <property type="molecule type" value="Genomic_DNA"/>
</dbReference>
<dbReference type="RefSeq" id="WP_208113488.1">
    <property type="nucleotide sequence ID" value="NZ_SNZH01000001.1"/>
</dbReference>
<protein>
    <recommendedName>
        <fullName evidence="4">YecA family protein</fullName>
    </recommendedName>
</protein>
<evidence type="ECO:0000313" key="3">
    <source>
        <dbReference type="Proteomes" id="UP000295293"/>
    </source>
</evidence>
<evidence type="ECO:0000256" key="1">
    <source>
        <dbReference type="ARBA" id="ARBA00038308"/>
    </source>
</evidence>
<comment type="similarity">
    <text evidence="1">Belongs to the UPF0149 family.</text>
</comment>
<sequence>MNTSYAHHPSHAISHAELGLVLRELEFGVAASDLHGSLTGFLCGGGVASPRNWLQRLELEPDPAVDAGARMELLARLFRDCRNQLEDPGFAFEPLLPAEEEPLTERADALVQWCRGFLGGLGLSGVNVQKALSEDGAEILRDFGAIAASSFEYDDAEEDESALVEVLEFIRVGVMLLHSEMAPPPPAAVSAGRSLH</sequence>
<reference evidence="2 3" key="1">
    <citation type="submission" date="2019-03" db="EMBL/GenBank/DDBJ databases">
        <title>Genomic Encyclopedia of Type Strains, Phase IV (KMG-IV): sequencing the most valuable type-strain genomes for metagenomic binning, comparative biology and taxonomic classification.</title>
        <authorList>
            <person name="Goeker M."/>
        </authorList>
    </citation>
    <scope>NUCLEOTIDE SEQUENCE [LARGE SCALE GENOMIC DNA]</scope>
    <source>
        <strain evidence="2 3">DSM 21667</strain>
    </source>
</reference>
<dbReference type="Gene3D" id="1.20.120.740">
    <property type="entry name" value="YgfB uncharacterised protein family UPF0149, PF03695"/>
    <property type="match status" value="1"/>
</dbReference>
<dbReference type="InterPro" id="IPR036255">
    <property type="entry name" value="YgfB-like_sf"/>
</dbReference>
<name>A0A4R6ZAB0_9GAMM</name>